<feature type="domain" description="C2H2-type" evidence="6">
    <location>
        <begin position="254"/>
        <end position="284"/>
    </location>
</feature>
<feature type="compositionally biased region" description="Polar residues" evidence="5">
    <location>
        <begin position="376"/>
        <end position="389"/>
    </location>
</feature>
<evidence type="ECO:0000256" key="1">
    <source>
        <dbReference type="ARBA" id="ARBA00022723"/>
    </source>
</evidence>
<dbReference type="SUPFAM" id="SSF57667">
    <property type="entry name" value="beta-beta-alpha zinc fingers"/>
    <property type="match status" value="2"/>
</dbReference>
<comment type="caution">
    <text evidence="7">The sequence shown here is derived from an EMBL/GenBank/DDBJ whole genome shotgun (WGS) entry which is preliminary data.</text>
</comment>
<dbReference type="PROSITE" id="PS00028">
    <property type="entry name" value="ZINC_FINGER_C2H2_1"/>
    <property type="match status" value="2"/>
</dbReference>
<keyword evidence="8" id="KW-1185">Reference proteome</keyword>
<keyword evidence="2 4" id="KW-0863">Zinc-finger</keyword>
<dbReference type="PANTHER" id="PTHR23235">
    <property type="entry name" value="KRUEPPEL-LIKE TRANSCRIPTION FACTOR"/>
    <property type="match status" value="1"/>
</dbReference>
<reference evidence="7 8" key="1">
    <citation type="submission" date="2024-01" db="EMBL/GenBank/DDBJ databases">
        <title>A draft genome for a cacao thread blight-causing isolate of Paramarasmius palmivorus.</title>
        <authorList>
            <person name="Baruah I.K."/>
            <person name="Bukari Y."/>
            <person name="Amoako-Attah I."/>
            <person name="Meinhardt L.W."/>
            <person name="Bailey B.A."/>
            <person name="Cohen S.P."/>
        </authorList>
    </citation>
    <scope>NUCLEOTIDE SEQUENCE [LARGE SCALE GENOMIC DNA]</scope>
    <source>
        <strain evidence="7 8">GH-12</strain>
    </source>
</reference>
<keyword evidence="1" id="KW-0479">Metal-binding</keyword>
<dbReference type="GO" id="GO:0000981">
    <property type="term" value="F:DNA-binding transcription factor activity, RNA polymerase II-specific"/>
    <property type="evidence" value="ECO:0007669"/>
    <property type="project" value="TreeGrafter"/>
</dbReference>
<dbReference type="SMART" id="SM00355">
    <property type="entry name" value="ZnF_C2H2"/>
    <property type="match status" value="2"/>
</dbReference>
<organism evidence="7 8">
    <name type="scientific">Paramarasmius palmivorus</name>
    <dbReference type="NCBI Taxonomy" id="297713"/>
    <lineage>
        <taxon>Eukaryota</taxon>
        <taxon>Fungi</taxon>
        <taxon>Dikarya</taxon>
        <taxon>Basidiomycota</taxon>
        <taxon>Agaricomycotina</taxon>
        <taxon>Agaricomycetes</taxon>
        <taxon>Agaricomycetidae</taxon>
        <taxon>Agaricales</taxon>
        <taxon>Marasmiineae</taxon>
        <taxon>Marasmiaceae</taxon>
        <taxon>Paramarasmius</taxon>
    </lineage>
</organism>
<keyword evidence="3" id="KW-0862">Zinc</keyword>
<protein>
    <recommendedName>
        <fullName evidence="6">C2H2-type domain-containing protein</fullName>
    </recommendedName>
</protein>
<accession>A0AAW0DF93</accession>
<dbReference type="AlphaFoldDB" id="A0AAW0DF93"/>
<name>A0AAW0DF93_9AGAR</name>
<evidence type="ECO:0000256" key="4">
    <source>
        <dbReference type="PROSITE-ProRule" id="PRU00042"/>
    </source>
</evidence>
<dbReference type="PROSITE" id="PS50157">
    <property type="entry name" value="ZINC_FINGER_C2H2_2"/>
    <property type="match status" value="2"/>
</dbReference>
<feature type="compositionally biased region" description="Basic and acidic residues" evidence="5">
    <location>
        <begin position="38"/>
        <end position="50"/>
    </location>
</feature>
<dbReference type="Pfam" id="PF00096">
    <property type="entry name" value="zf-C2H2"/>
    <property type="match status" value="2"/>
</dbReference>
<dbReference type="PANTHER" id="PTHR23235:SF120">
    <property type="entry name" value="KRUPPEL-LIKE FACTOR 15"/>
    <property type="match status" value="1"/>
</dbReference>
<evidence type="ECO:0000313" key="8">
    <source>
        <dbReference type="Proteomes" id="UP001383192"/>
    </source>
</evidence>
<dbReference type="EMBL" id="JAYKXP010000012">
    <property type="protein sequence ID" value="KAK7051496.1"/>
    <property type="molecule type" value="Genomic_DNA"/>
</dbReference>
<evidence type="ECO:0000256" key="2">
    <source>
        <dbReference type="ARBA" id="ARBA00022771"/>
    </source>
</evidence>
<dbReference type="GO" id="GO:0008270">
    <property type="term" value="F:zinc ion binding"/>
    <property type="evidence" value="ECO:0007669"/>
    <property type="project" value="UniProtKB-KW"/>
</dbReference>
<dbReference type="Gene3D" id="3.30.160.60">
    <property type="entry name" value="Classic Zinc Finger"/>
    <property type="match status" value="2"/>
</dbReference>
<proteinExistence type="predicted"/>
<sequence length="469" mass="51214">MYENCDCHQFILSQEIAILTATLKKRVTVLPTHYEYQAKNRQENEKDRGEMGSARIRAKQAAMQTQDDGDEGSAEAEVQAQGSSDFNLKRPFTRSQSGKPLKRRVREDNALDPDAPTSSSSSPPKKKPRTSTKSRNTSTPSKRGKAAKKPLVVEEGDEDAEGESDTEVEQEASASGSPKLPAASTPILVAPQPVSAQPPTSTQSLPVLYGTTKPMRATLPTPVPNLTKKSRGRRVPIVENISGNQDNNGGKRAYVCSVEGCGKCFHRGEHLKRHIRSIHTYEKREHFPYSATAVLTSSGIAFKCTYPDCEKYFNRHDNLLQHIKVHRQQQVLTPSPEPAVLSVPRRTSSSSSYSNPLLSLAAAAAQPLQPSPTLPNMGNHSPSDTETIYSSTSTLATTSSSTSLFPQLRQTYSQMCLSPGVGRTIYDSVNDSFSSRSGMNVSSLRTEMPEKKIEIDFVEKTADSVGAEA</sequence>
<evidence type="ECO:0000259" key="6">
    <source>
        <dbReference type="PROSITE" id="PS50157"/>
    </source>
</evidence>
<dbReference type="InterPro" id="IPR013087">
    <property type="entry name" value="Znf_C2H2_type"/>
</dbReference>
<feature type="domain" description="C2H2-type" evidence="6">
    <location>
        <begin position="302"/>
        <end position="331"/>
    </location>
</feature>
<dbReference type="Proteomes" id="UP001383192">
    <property type="component" value="Unassembled WGS sequence"/>
</dbReference>
<gene>
    <name evidence="7" type="ORF">VNI00_004470</name>
</gene>
<evidence type="ECO:0000256" key="5">
    <source>
        <dbReference type="SAM" id="MobiDB-lite"/>
    </source>
</evidence>
<dbReference type="GO" id="GO:0000978">
    <property type="term" value="F:RNA polymerase II cis-regulatory region sequence-specific DNA binding"/>
    <property type="evidence" value="ECO:0007669"/>
    <property type="project" value="TreeGrafter"/>
</dbReference>
<feature type="region of interest" description="Disordered" evidence="5">
    <location>
        <begin position="368"/>
        <end position="393"/>
    </location>
</feature>
<dbReference type="InterPro" id="IPR036236">
    <property type="entry name" value="Znf_C2H2_sf"/>
</dbReference>
<feature type="compositionally biased region" description="Acidic residues" evidence="5">
    <location>
        <begin position="154"/>
        <end position="170"/>
    </location>
</feature>
<evidence type="ECO:0000256" key="3">
    <source>
        <dbReference type="ARBA" id="ARBA00022833"/>
    </source>
</evidence>
<evidence type="ECO:0000313" key="7">
    <source>
        <dbReference type="EMBL" id="KAK7051496.1"/>
    </source>
</evidence>
<feature type="region of interest" description="Disordered" evidence="5">
    <location>
        <begin position="38"/>
        <end position="184"/>
    </location>
</feature>